<feature type="transmembrane region" description="Helical" evidence="1">
    <location>
        <begin position="448"/>
        <end position="467"/>
    </location>
</feature>
<feature type="transmembrane region" description="Helical" evidence="1">
    <location>
        <begin position="40"/>
        <end position="59"/>
    </location>
</feature>
<name>A0A1F8H390_9BACT</name>
<protein>
    <submittedName>
        <fullName evidence="2">Uncharacterized protein</fullName>
    </submittedName>
</protein>
<organism evidence="2 3">
    <name type="scientific">Candidatus Yanofskybacteria bacterium RIFCSPLOWO2_02_FULL_44_18</name>
    <dbReference type="NCBI Taxonomy" id="1802705"/>
    <lineage>
        <taxon>Bacteria</taxon>
        <taxon>Candidatus Yanofskyibacteriota</taxon>
    </lineage>
</organism>
<dbReference type="AlphaFoldDB" id="A0A1F8H390"/>
<dbReference type="Proteomes" id="UP000177111">
    <property type="component" value="Unassembled WGS sequence"/>
</dbReference>
<feature type="transmembrane region" description="Helical" evidence="1">
    <location>
        <begin position="6"/>
        <end position="28"/>
    </location>
</feature>
<comment type="caution">
    <text evidence="2">The sequence shown here is derived from an EMBL/GenBank/DDBJ whole genome shotgun (WGS) entry which is preliminary data.</text>
</comment>
<accession>A0A1F8H390</accession>
<evidence type="ECO:0000256" key="1">
    <source>
        <dbReference type="SAM" id="Phobius"/>
    </source>
</evidence>
<sequence>MEMIGLIIQAVLIAAIVGIVAKLILDYVRHEMEITWGEYGLGLTVISFVLVPLVVWAGWSTAKGSNLSFNEFKNGWELEAVRQPIICTRDGPCWYEYDCDPYLVAYSCNCKTDKNGSTDCDTCYRTEYHSCPYVTVENNFVVRTTLGNFTIARHRFPDDPHRNRWEPYRRERLPQSVIDRAGVGAPVFWQQASARVKAGRPGPVTMRSTYDNYILASDSTILTQYSGVVDNLKAKNMLPPVSKEIYGHYSERKAYRVGSIPNINIDPWIDKLSYANAALGSEMQGDMHVVLVFDPDLRKAGSNPDEYALALKAYWQNPKNFRDDTLSKNAIVVIIGTEDGRVVSWARAFTGMPLGNERMTTEVRNGLTGASFSSEEIIGNIRAYFEVYAQSVKSDHERRGRLGSIVWGLADPVSRFKRISMTANDSSDTGQGFTYLANEITLTGFQRGMILTFAFLGCAAVWFVAAANGIRDRRSYSGPFDFNHIEAYWRNQWTCTKVWVSSTIANIRQGRTRS</sequence>
<keyword evidence="1" id="KW-0472">Membrane</keyword>
<gene>
    <name evidence="2" type="ORF">A3I96_01050</name>
</gene>
<evidence type="ECO:0000313" key="2">
    <source>
        <dbReference type="EMBL" id="OGN31406.1"/>
    </source>
</evidence>
<keyword evidence="1" id="KW-1133">Transmembrane helix</keyword>
<evidence type="ECO:0000313" key="3">
    <source>
        <dbReference type="Proteomes" id="UP000177111"/>
    </source>
</evidence>
<reference evidence="2 3" key="1">
    <citation type="journal article" date="2016" name="Nat. Commun.">
        <title>Thousands of microbial genomes shed light on interconnected biogeochemical processes in an aquifer system.</title>
        <authorList>
            <person name="Anantharaman K."/>
            <person name="Brown C.T."/>
            <person name="Hug L.A."/>
            <person name="Sharon I."/>
            <person name="Castelle C.J."/>
            <person name="Probst A.J."/>
            <person name="Thomas B.C."/>
            <person name="Singh A."/>
            <person name="Wilkins M.J."/>
            <person name="Karaoz U."/>
            <person name="Brodie E.L."/>
            <person name="Williams K.H."/>
            <person name="Hubbard S.S."/>
            <person name="Banfield J.F."/>
        </authorList>
    </citation>
    <scope>NUCLEOTIDE SEQUENCE [LARGE SCALE GENOMIC DNA]</scope>
</reference>
<dbReference type="EMBL" id="MGKT01000002">
    <property type="protein sequence ID" value="OGN31406.1"/>
    <property type="molecule type" value="Genomic_DNA"/>
</dbReference>
<proteinExistence type="predicted"/>
<keyword evidence="1" id="KW-0812">Transmembrane</keyword>